<dbReference type="EMBL" id="PXZM01000022">
    <property type="protein sequence ID" value="PSJ95017.1"/>
    <property type="molecule type" value="Genomic_DNA"/>
</dbReference>
<sequence>MNKIQQIALVIGLIMYLLTPVFSNVKDVSSMTAYERFKPQESQSNAQEFLTHILENIHEGNLGGDITFHLTKEELKSKFGIKDEDYVSVRSHTSFFDRNGYRYMLNKYEGEERLTVIQAKFESLTKEQIFNIFGENTYGNQKYRYEIWYKVGDFMVMFSNTDPDNRNDYNSIMVSPRTTFKN</sequence>
<organism evidence="1 2">
    <name type="scientific">Brevibacillus fortis</name>
    <dbReference type="NCBI Taxonomy" id="2126352"/>
    <lineage>
        <taxon>Bacteria</taxon>
        <taxon>Bacillati</taxon>
        <taxon>Bacillota</taxon>
        <taxon>Bacilli</taxon>
        <taxon>Bacillales</taxon>
        <taxon>Paenibacillaceae</taxon>
        <taxon>Brevibacillus</taxon>
    </lineage>
</organism>
<accession>A0A2P7V735</accession>
<name>A0A2P7V735_9BACL</name>
<keyword evidence="2" id="KW-1185">Reference proteome</keyword>
<evidence type="ECO:0000313" key="2">
    <source>
        <dbReference type="Proteomes" id="UP000240419"/>
    </source>
</evidence>
<dbReference type="RefSeq" id="WP_106839290.1">
    <property type="nucleotide sequence ID" value="NZ_JARMEZ010000052.1"/>
</dbReference>
<dbReference type="OrthoDB" id="2990405at2"/>
<proteinExistence type="predicted"/>
<evidence type="ECO:0000313" key="1">
    <source>
        <dbReference type="EMBL" id="PSJ95017.1"/>
    </source>
</evidence>
<comment type="caution">
    <text evidence="1">The sequence shown here is derived from an EMBL/GenBank/DDBJ whole genome shotgun (WGS) entry which is preliminary data.</text>
</comment>
<dbReference type="Proteomes" id="UP000240419">
    <property type="component" value="Unassembled WGS sequence"/>
</dbReference>
<evidence type="ECO:0008006" key="3">
    <source>
        <dbReference type="Google" id="ProtNLM"/>
    </source>
</evidence>
<protein>
    <recommendedName>
        <fullName evidence="3">DUF4309 domain-containing protein</fullName>
    </recommendedName>
</protein>
<dbReference type="AlphaFoldDB" id="A0A2P7V735"/>
<reference evidence="1 2" key="1">
    <citation type="submission" date="2018-03" db="EMBL/GenBank/DDBJ databases">
        <title>Brevisbacillus phylogenomics.</title>
        <authorList>
            <person name="Dunlap C."/>
        </authorList>
    </citation>
    <scope>NUCLEOTIDE SEQUENCE [LARGE SCALE GENOMIC DNA]</scope>
    <source>
        <strain evidence="1 2">NRRL NRS-1210</strain>
    </source>
</reference>
<gene>
    <name evidence="1" type="ORF">C7R93_13410</name>
</gene>